<dbReference type="InterPro" id="IPR018490">
    <property type="entry name" value="cNMP-bd_dom_sf"/>
</dbReference>
<evidence type="ECO:0008006" key="3">
    <source>
        <dbReference type="Google" id="ProtNLM"/>
    </source>
</evidence>
<proteinExistence type="predicted"/>
<dbReference type="Gene3D" id="2.60.120.10">
    <property type="entry name" value="Jelly Rolls"/>
    <property type="match status" value="1"/>
</dbReference>
<protein>
    <recommendedName>
        <fullName evidence="3">Crp/Fnr family transcriptional regulator</fullName>
    </recommendedName>
</protein>
<dbReference type="RefSeq" id="WP_182332358.1">
    <property type="nucleotide sequence ID" value="NZ_CP058555.1"/>
</dbReference>
<dbReference type="Proteomes" id="UP000515450">
    <property type="component" value="Chromosome"/>
</dbReference>
<gene>
    <name evidence="1" type="ORF">HS960_09650</name>
</gene>
<dbReference type="EMBL" id="CP058555">
    <property type="protein sequence ID" value="QMV67902.1"/>
    <property type="molecule type" value="Genomic_DNA"/>
</dbReference>
<evidence type="ECO:0000313" key="2">
    <source>
        <dbReference type="Proteomes" id="UP000515450"/>
    </source>
</evidence>
<evidence type="ECO:0000313" key="1">
    <source>
        <dbReference type="EMBL" id="QMV67902.1"/>
    </source>
</evidence>
<accession>A0A7G5E1M7</accession>
<keyword evidence="2" id="KW-1185">Reference proteome</keyword>
<dbReference type="InterPro" id="IPR014710">
    <property type="entry name" value="RmlC-like_jellyroll"/>
</dbReference>
<sequence length="213" mass="25611">MEPFISQKLTSPAEFNKLSAYFKRTIIAKYLIMKKSKEYLLDPFFRDLNPQWQAEIPELSAVFEEERFMQGERLINDWGELYLIVDGIFGKYEKTCPIRYALAGESLMIPNHKHRYQFTALSDCRTYRTSLRQLEEINARNSKVFHLYANLRDKQQTYLDYRHKLLSLNNQDKYDFVFDKYPDLRSYVKHHELARFMGISSELLRRLLRDHDC</sequence>
<name>A0A7G5E1M7_9SPHI</name>
<dbReference type="SUPFAM" id="SSF51206">
    <property type="entry name" value="cAMP-binding domain-like"/>
    <property type="match status" value="1"/>
</dbReference>
<dbReference type="AlphaFoldDB" id="A0A7G5E1M7"/>
<organism evidence="1 2">
    <name type="scientific">Sphingobacterium paramultivorum</name>
    <dbReference type="NCBI Taxonomy" id="2886510"/>
    <lineage>
        <taxon>Bacteria</taxon>
        <taxon>Pseudomonadati</taxon>
        <taxon>Bacteroidota</taxon>
        <taxon>Sphingobacteriia</taxon>
        <taxon>Sphingobacteriales</taxon>
        <taxon>Sphingobacteriaceae</taxon>
        <taxon>Sphingobacterium</taxon>
    </lineage>
</organism>
<reference evidence="1 2" key="1">
    <citation type="journal article" date="2020" name="G3 (Bethesda)">
        <title>CeMbio - The Caenorhabditis elegans Microbiome Resource.</title>
        <authorList>
            <person name="Dirksen P."/>
            <person name="Assie A."/>
            <person name="Zimmermann J."/>
            <person name="Zhang F."/>
            <person name="Tietje A.M."/>
            <person name="Marsh S.A."/>
            <person name="Felix M.A."/>
            <person name="Shapira M."/>
            <person name="Kaleta C."/>
            <person name="Schulenburg H."/>
            <person name="Samuel B."/>
        </authorList>
    </citation>
    <scope>NUCLEOTIDE SEQUENCE [LARGE SCALE GENOMIC DNA]</scope>
    <source>
        <strain evidence="1 2">BIGb0170</strain>
    </source>
</reference>